<dbReference type="Pfam" id="PF14310">
    <property type="entry name" value="Fn3-like"/>
    <property type="match status" value="1"/>
</dbReference>
<reference evidence="4" key="1">
    <citation type="submission" date="2021-01" db="UniProtKB">
        <authorList>
            <consortium name="EnsemblPlants"/>
        </authorList>
    </citation>
    <scope>IDENTIFICATION</scope>
</reference>
<name>A0A7N0TDX3_KALFE</name>
<dbReference type="Gene3D" id="3.40.50.1700">
    <property type="entry name" value="Glycoside hydrolase family 3 C-terminal domain"/>
    <property type="match status" value="1"/>
</dbReference>
<keyword evidence="1" id="KW-0378">Hydrolase</keyword>
<dbReference type="InterPro" id="IPR044993">
    <property type="entry name" value="BXL"/>
</dbReference>
<dbReference type="GO" id="GO:0031222">
    <property type="term" value="P:arabinan catabolic process"/>
    <property type="evidence" value="ECO:0007669"/>
    <property type="project" value="TreeGrafter"/>
</dbReference>
<dbReference type="GO" id="GO:0046556">
    <property type="term" value="F:alpha-L-arabinofuranosidase activity"/>
    <property type="evidence" value="ECO:0007669"/>
    <property type="project" value="TreeGrafter"/>
</dbReference>
<dbReference type="Pfam" id="PF01915">
    <property type="entry name" value="Glyco_hydro_3_C"/>
    <property type="match status" value="1"/>
</dbReference>
<dbReference type="InterPro" id="IPR013783">
    <property type="entry name" value="Ig-like_fold"/>
</dbReference>
<evidence type="ECO:0000259" key="3">
    <source>
        <dbReference type="SMART" id="SM01217"/>
    </source>
</evidence>
<dbReference type="PANTHER" id="PTHR42721">
    <property type="entry name" value="SUGAR HYDROLASE-RELATED"/>
    <property type="match status" value="1"/>
</dbReference>
<protein>
    <recommendedName>
        <fullName evidence="3">Fibronectin type III-like domain-containing protein</fullName>
    </recommendedName>
</protein>
<sequence length="262" mass="28654">MALVSAVAESSHKPLILVLTGGGPLDVSFAQHDPRIASILWIGYPGEAGPKALAQIIFGDHNPGGRLPMTWYPESYTSVAMNDMSMRADPSRGFPGRTYRFYTGDQVYGFGGGLSYTKYEYKLMSGTDRISLSEFIKTSPNEISEEQHQVDNLNFIQVDRLSCCDALKFYVQISVTNAGEKDGSHAVLLFARLPKHVPGTPEKQLVGFSRVHTTSRGTTEAVMLVDPCEHLSTADENGIKVLPLGDHVLMVDDLENSVSIMV</sequence>
<dbReference type="InterPro" id="IPR036881">
    <property type="entry name" value="Glyco_hydro_3_C_sf"/>
</dbReference>
<dbReference type="InterPro" id="IPR002772">
    <property type="entry name" value="Glyco_hydro_3_C"/>
</dbReference>
<evidence type="ECO:0000313" key="4">
    <source>
        <dbReference type="EnsemblPlants" id="Kaladp0033s0193.1.v1.1"/>
    </source>
</evidence>
<dbReference type="EnsemblPlants" id="Kaladp0033s0193.1.v1.1">
    <property type="protein sequence ID" value="Kaladp0033s0193.1.v1.1"/>
    <property type="gene ID" value="Kaladp0033s0193.v1.1"/>
</dbReference>
<dbReference type="SMART" id="SM01217">
    <property type="entry name" value="Fn3_like"/>
    <property type="match status" value="1"/>
</dbReference>
<dbReference type="Gramene" id="Kaladp0033s0193.1.v1.1">
    <property type="protein sequence ID" value="Kaladp0033s0193.1.v1.1"/>
    <property type="gene ID" value="Kaladp0033s0193.v1.1"/>
</dbReference>
<proteinExistence type="predicted"/>
<dbReference type="GO" id="GO:0009044">
    <property type="term" value="F:xylan 1,4-beta-xylosidase activity"/>
    <property type="evidence" value="ECO:0007669"/>
    <property type="project" value="InterPro"/>
</dbReference>
<evidence type="ECO:0000256" key="1">
    <source>
        <dbReference type="ARBA" id="ARBA00022801"/>
    </source>
</evidence>
<dbReference type="Gene3D" id="2.60.40.10">
    <property type="entry name" value="Immunoglobulins"/>
    <property type="match status" value="1"/>
</dbReference>
<dbReference type="PANTHER" id="PTHR42721:SF1">
    <property type="entry name" value="BETA-D-XYLOSIDASE 6-RELATED"/>
    <property type="match status" value="1"/>
</dbReference>
<evidence type="ECO:0000313" key="5">
    <source>
        <dbReference type="Proteomes" id="UP000594263"/>
    </source>
</evidence>
<dbReference type="AlphaFoldDB" id="A0A7N0TDX3"/>
<keyword evidence="5" id="KW-1185">Reference proteome</keyword>
<dbReference type="OMA" id="YEMEAGQ"/>
<dbReference type="SUPFAM" id="SSF52279">
    <property type="entry name" value="Beta-D-glucan exohydrolase, C-terminal domain"/>
    <property type="match status" value="1"/>
</dbReference>
<accession>A0A7N0TDX3</accession>
<dbReference type="GO" id="GO:0045493">
    <property type="term" value="P:xylan catabolic process"/>
    <property type="evidence" value="ECO:0007669"/>
    <property type="project" value="InterPro"/>
</dbReference>
<organism evidence="4 5">
    <name type="scientific">Kalanchoe fedtschenkoi</name>
    <name type="common">Lavender scallops</name>
    <name type="synonym">South American air plant</name>
    <dbReference type="NCBI Taxonomy" id="63787"/>
    <lineage>
        <taxon>Eukaryota</taxon>
        <taxon>Viridiplantae</taxon>
        <taxon>Streptophyta</taxon>
        <taxon>Embryophyta</taxon>
        <taxon>Tracheophyta</taxon>
        <taxon>Spermatophyta</taxon>
        <taxon>Magnoliopsida</taxon>
        <taxon>eudicotyledons</taxon>
        <taxon>Gunneridae</taxon>
        <taxon>Pentapetalae</taxon>
        <taxon>Saxifragales</taxon>
        <taxon>Crassulaceae</taxon>
        <taxon>Kalanchoe</taxon>
    </lineage>
</organism>
<dbReference type="Proteomes" id="UP000594263">
    <property type="component" value="Unplaced"/>
</dbReference>
<feature type="domain" description="Fibronectin type III-like" evidence="3">
    <location>
        <begin position="185"/>
        <end position="255"/>
    </location>
</feature>
<evidence type="ECO:0000256" key="2">
    <source>
        <dbReference type="ARBA" id="ARBA00023295"/>
    </source>
</evidence>
<keyword evidence="2" id="KW-0326">Glycosidase</keyword>
<dbReference type="InterPro" id="IPR026891">
    <property type="entry name" value="Fn3-like"/>
</dbReference>